<evidence type="ECO:0000256" key="2">
    <source>
        <dbReference type="ARBA" id="ARBA00022490"/>
    </source>
</evidence>
<keyword evidence="4" id="KW-0802">TPR repeat</keyword>
<protein>
    <submittedName>
        <fullName evidence="6">Uncharacterized protein</fullName>
    </submittedName>
</protein>
<evidence type="ECO:0000313" key="7">
    <source>
        <dbReference type="Proteomes" id="UP001527925"/>
    </source>
</evidence>
<keyword evidence="7" id="KW-1185">Reference proteome</keyword>
<feature type="compositionally biased region" description="Polar residues" evidence="5">
    <location>
        <begin position="444"/>
        <end position="454"/>
    </location>
</feature>
<dbReference type="InterPro" id="IPR019734">
    <property type="entry name" value="TPR_rpt"/>
</dbReference>
<dbReference type="SMART" id="SM00028">
    <property type="entry name" value="TPR"/>
    <property type="match status" value="3"/>
</dbReference>
<organism evidence="6 7">
    <name type="scientific">Polyrhizophydium stewartii</name>
    <dbReference type="NCBI Taxonomy" id="2732419"/>
    <lineage>
        <taxon>Eukaryota</taxon>
        <taxon>Fungi</taxon>
        <taxon>Fungi incertae sedis</taxon>
        <taxon>Chytridiomycota</taxon>
        <taxon>Chytridiomycota incertae sedis</taxon>
        <taxon>Chytridiomycetes</taxon>
        <taxon>Rhizophydiales</taxon>
        <taxon>Rhizophydiales incertae sedis</taxon>
        <taxon>Polyrhizophydium</taxon>
    </lineage>
</organism>
<dbReference type="PANTHER" id="PTHR45984:SF1">
    <property type="entry name" value="SPAG1 AXONEMAL DYNEIN ASSEMBLY FACTOR"/>
    <property type="match status" value="1"/>
</dbReference>
<feature type="region of interest" description="Disordered" evidence="5">
    <location>
        <begin position="436"/>
        <end position="506"/>
    </location>
</feature>
<evidence type="ECO:0000256" key="4">
    <source>
        <dbReference type="ARBA" id="ARBA00022803"/>
    </source>
</evidence>
<evidence type="ECO:0000256" key="3">
    <source>
        <dbReference type="ARBA" id="ARBA00022737"/>
    </source>
</evidence>
<comment type="subcellular location">
    <subcellularLocation>
        <location evidence="1">Cytoplasm</location>
    </subcellularLocation>
</comment>
<comment type="caution">
    <text evidence="6">The sequence shown here is derived from an EMBL/GenBank/DDBJ whole genome shotgun (WGS) entry which is preliminary data.</text>
</comment>
<name>A0ABR4NAY9_9FUNG</name>
<evidence type="ECO:0000256" key="5">
    <source>
        <dbReference type="SAM" id="MobiDB-lite"/>
    </source>
</evidence>
<keyword evidence="2" id="KW-0963">Cytoplasm</keyword>
<dbReference type="InterPro" id="IPR011990">
    <property type="entry name" value="TPR-like_helical_dom_sf"/>
</dbReference>
<accession>A0ABR4NAY9</accession>
<dbReference type="EMBL" id="JADGIZ020000015">
    <property type="protein sequence ID" value="KAL2916649.1"/>
    <property type="molecule type" value="Genomic_DNA"/>
</dbReference>
<gene>
    <name evidence="6" type="ORF">HK105_203761</name>
</gene>
<feature type="region of interest" description="Disordered" evidence="5">
    <location>
        <begin position="173"/>
        <end position="219"/>
    </location>
</feature>
<evidence type="ECO:0000256" key="1">
    <source>
        <dbReference type="ARBA" id="ARBA00004496"/>
    </source>
</evidence>
<dbReference type="PANTHER" id="PTHR45984">
    <property type="entry name" value="RNA (RNA) POLYMERASE II ASSOCIATED PROTEIN HOMOLOG"/>
    <property type="match status" value="1"/>
</dbReference>
<dbReference type="Gene3D" id="1.25.40.10">
    <property type="entry name" value="Tetratricopeptide repeat domain"/>
    <property type="match status" value="1"/>
</dbReference>
<feature type="compositionally biased region" description="Acidic residues" evidence="5">
    <location>
        <begin position="463"/>
        <end position="480"/>
    </location>
</feature>
<proteinExistence type="predicted"/>
<sequence length="506" mass="54846">MIGPSDLKKLASVIDPAKESQLLRGFETEDVPTDYDVEHLDYGYVAQCSDMHELATLLRVLRSGKEGIYIDLENAIIERMEHLCPQLRRDRPLTAAQEAQMAREVQSELQSWELDMAARDAELQARKGGASGAAARLRHDLLAELDDQDAPVTPARPLPAIRGTALDAPAVAVSAEPCASPDSDERTISITHGPEVKTSTSKPPSKPKPKANRIKSSDYRAWDRLDIDAELAKIDQPSQPASTHPTPASSVDATRLNIPPPRHQAMMAASAASLASAAATVDPAEALHLAQHEKYKGNESFKAGEYDDALVFYTRSLTLQVTANVLTNRAATYLKLHDYESAEMDATHAIALNDPAFTAKALLRRSQARTHRGKYTEALADADAAIHALDKALADDPDLARSINPVPLRASIEQARQTCDKAYRDAYGELAAAASAADGDKQQKSSAKAKTTRLQIHETAGDHDDDGDDDDQNGNGPDEDSMPHKMNVIDVDEELGNEGDDDLVFS</sequence>
<feature type="compositionally biased region" description="Acidic residues" evidence="5">
    <location>
        <begin position="490"/>
        <end position="506"/>
    </location>
</feature>
<dbReference type="SUPFAM" id="SSF48452">
    <property type="entry name" value="TPR-like"/>
    <property type="match status" value="1"/>
</dbReference>
<evidence type="ECO:0000313" key="6">
    <source>
        <dbReference type="EMBL" id="KAL2916649.1"/>
    </source>
</evidence>
<keyword evidence="3" id="KW-0677">Repeat</keyword>
<dbReference type="Proteomes" id="UP001527925">
    <property type="component" value="Unassembled WGS sequence"/>
</dbReference>
<reference evidence="6 7" key="1">
    <citation type="submission" date="2023-09" db="EMBL/GenBank/DDBJ databases">
        <title>Pangenome analysis of Batrachochytrium dendrobatidis and related Chytrids.</title>
        <authorList>
            <person name="Yacoub M.N."/>
            <person name="Stajich J.E."/>
            <person name="James T.Y."/>
        </authorList>
    </citation>
    <scope>NUCLEOTIDE SEQUENCE [LARGE SCALE GENOMIC DNA]</scope>
    <source>
        <strain evidence="6 7">JEL0888</strain>
    </source>
</reference>
<dbReference type="InterPro" id="IPR051982">
    <property type="entry name" value="CiliaryAsmbly_MitoImport"/>
</dbReference>